<evidence type="ECO:0000313" key="1">
    <source>
        <dbReference type="EMBL" id="RXM98885.1"/>
    </source>
</evidence>
<evidence type="ECO:0000313" key="2">
    <source>
        <dbReference type="Proteomes" id="UP000289886"/>
    </source>
</evidence>
<proteinExistence type="predicted"/>
<keyword evidence="2" id="KW-1185">Reference proteome</keyword>
<protein>
    <submittedName>
        <fullName evidence="1">Uncharacterized protein</fullName>
    </submittedName>
</protein>
<dbReference type="Proteomes" id="UP000289886">
    <property type="component" value="Unassembled WGS sequence"/>
</dbReference>
<name>A0A662YRV9_ACIRT</name>
<sequence length="277" mass="31510">MEIRTKRQQLQGAAQEQDQRNKAFKLRYGECSQYERTEIWKMDGSGVEGIPISHSSSDLQVLTAKKAARMVVGWRGGEEVGQNRAGISDRRPRQTGLSQRAVQIQKGRVYKTLAVSVTQNKRAPRLPPPAPPVLLCAPPQTTEPDLLSAASSQQTQPQQQHLHFKLEIDEQDHIRSVGSEPANGTLVLLKNVTFLWDPRRCKLFFRRLPCVLEVWSRGEWNSNGVTQTDRDPRGNESRVKRCAQGRKEELQGNAHFELCTYFALGDTDRHIWFHFSL</sequence>
<reference evidence="1 2" key="1">
    <citation type="submission" date="2019-01" db="EMBL/GenBank/DDBJ databases">
        <title>Draft Genome and Complete Hox-Cluster Characterization of the Sterlet Sturgeon (Acipenser ruthenus).</title>
        <authorList>
            <person name="Wei Q."/>
        </authorList>
    </citation>
    <scope>NUCLEOTIDE SEQUENCE [LARGE SCALE GENOMIC DNA]</scope>
    <source>
        <strain evidence="1">WHYD16114868_AA</strain>
        <tissue evidence="1">Blood</tissue>
    </source>
</reference>
<comment type="caution">
    <text evidence="1">The sequence shown here is derived from an EMBL/GenBank/DDBJ whole genome shotgun (WGS) entry which is preliminary data.</text>
</comment>
<dbReference type="AlphaFoldDB" id="A0A662YRV9"/>
<gene>
    <name evidence="1" type="ORF">EOD39_12496</name>
</gene>
<accession>A0A662YRV9</accession>
<organism evidence="1 2">
    <name type="scientific">Acipenser ruthenus</name>
    <name type="common">Sterlet sturgeon</name>
    <dbReference type="NCBI Taxonomy" id="7906"/>
    <lineage>
        <taxon>Eukaryota</taxon>
        <taxon>Metazoa</taxon>
        <taxon>Chordata</taxon>
        <taxon>Craniata</taxon>
        <taxon>Vertebrata</taxon>
        <taxon>Euteleostomi</taxon>
        <taxon>Actinopterygii</taxon>
        <taxon>Chondrostei</taxon>
        <taxon>Acipenseriformes</taxon>
        <taxon>Acipenseridae</taxon>
        <taxon>Acipenser</taxon>
    </lineage>
</organism>
<dbReference type="EMBL" id="SCEB01000530">
    <property type="protein sequence ID" value="RXM98885.1"/>
    <property type="molecule type" value="Genomic_DNA"/>
</dbReference>